<evidence type="ECO:0000256" key="1">
    <source>
        <dbReference type="SAM" id="MobiDB-lite"/>
    </source>
</evidence>
<feature type="compositionally biased region" description="Low complexity" evidence="1">
    <location>
        <begin position="285"/>
        <end position="299"/>
    </location>
</feature>
<feature type="transmembrane region" description="Helical" evidence="2">
    <location>
        <begin position="35"/>
        <end position="57"/>
    </location>
</feature>
<keyword evidence="4" id="KW-1185">Reference proteome</keyword>
<feature type="region of interest" description="Disordered" evidence="1">
    <location>
        <begin position="267"/>
        <end position="323"/>
    </location>
</feature>
<dbReference type="AlphaFoldDB" id="A0A9N9GLH3"/>
<dbReference type="EMBL" id="CAJVPV010006790">
    <property type="protein sequence ID" value="CAG8610392.1"/>
    <property type="molecule type" value="Genomic_DNA"/>
</dbReference>
<comment type="caution">
    <text evidence="3">The sequence shown here is derived from an EMBL/GenBank/DDBJ whole genome shotgun (WGS) entry which is preliminary data.</text>
</comment>
<dbReference type="OrthoDB" id="2434124at2759"/>
<evidence type="ECO:0000256" key="2">
    <source>
        <dbReference type="SAM" id="Phobius"/>
    </source>
</evidence>
<keyword evidence="2" id="KW-0812">Transmembrane</keyword>
<name>A0A9N9GLH3_9GLOM</name>
<feature type="transmembrane region" description="Helical" evidence="2">
    <location>
        <begin position="69"/>
        <end position="89"/>
    </location>
</feature>
<dbReference type="Proteomes" id="UP000789342">
    <property type="component" value="Unassembled WGS sequence"/>
</dbReference>
<keyword evidence="2" id="KW-1133">Transmembrane helix</keyword>
<feature type="transmembrane region" description="Helical" evidence="2">
    <location>
        <begin position="214"/>
        <end position="231"/>
    </location>
</feature>
<feature type="transmembrane region" description="Helical" evidence="2">
    <location>
        <begin position="181"/>
        <end position="202"/>
    </location>
</feature>
<feature type="compositionally biased region" description="Polar residues" evidence="1">
    <location>
        <begin position="307"/>
        <end position="323"/>
    </location>
</feature>
<evidence type="ECO:0000313" key="4">
    <source>
        <dbReference type="Proteomes" id="UP000789342"/>
    </source>
</evidence>
<feature type="transmembrane region" description="Helical" evidence="2">
    <location>
        <begin position="142"/>
        <end position="161"/>
    </location>
</feature>
<sequence>MNEDLSCLILSSTSLGLSALSILFIFYHAFVDFNFIMHFTCFIGACIITALGTLDFFRAIYLIKFSTSLVGIYFISTSITVILSCYIILQVGTNFYQDYNIVRTTLMYAPIVVTFGVFGCSVFTTVQFLLSESQNPDPTFMNITLALSLLSGFLTLLYAIAPLYNIRYQTKLQPEQTAISIVHFSIVLILFISHFVIYGKVVLDSQFLEMRISAIHNIILLLIFPGCLIKPPRTLVKKIKRNVLGVEELTIGGDYRPDMLPNNYADTAPGPKISHLTPELRNNRDVNNNNNLTVKNSNNIRNVDPINASSKNKNGNDNFTYSPQELSSNTINVQLNKVNVIGSDSYLNGSNSFPNVNNEFKGINNSFIDNIFKGSRVNELPEIAKRARN</sequence>
<feature type="transmembrane region" description="Helical" evidence="2">
    <location>
        <begin position="109"/>
        <end position="130"/>
    </location>
</feature>
<reference evidence="3" key="1">
    <citation type="submission" date="2021-06" db="EMBL/GenBank/DDBJ databases">
        <authorList>
            <person name="Kallberg Y."/>
            <person name="Tangrot J."/>
            <person name="Rosling A."/>
        </authorList>
    </citation>
    <scope>NUCLEOTIDE SEQUENCE</scope>
    <source>
        <strain evidence="3">CL551</strain>
    </source>
</reference>
<keyword evidence="2" id="KW-0472">Membrane</keyword>
<organism evidence="3 4">
    <name type="scientific">Acaulospora morrowiae</name>
    <dbReference type="NCBI Taxonomy" id="94023"/>
    <lineage>
        <taxon>Eukaryota</taxon>
        <taxon>Fungi</taxon>
        <taxon>Fungi incertae sedis</taxon>
        <taxon>Mucoromycota</taxon>
        <taxon>Glomeromycotina</taxon>
        <taxon>Glomeromycetes</taxon>
        <taxon>Diversisporales</taxon>
        <taxon>Acaulosporaceae</taxon>
        <taxon>Acaulospora</taxon>
    </lineage>
</organism>
<proteinExistence type="predicted"/>
<evidence type="ECO:0000313" key="3">
    <source>
        <dbReference type="EMBL" id="CAG8610392.1"/>
    </source>
</evidence>
<protein>
    <submittedName>
        <fullName evidence="3">15435_t:CDS:1</fullName>
    </submittedName>
</protein>
<feature type="transmembrane region" description="Helical" evidence="2">
    <location>
        <begin position="7"/>
        <end position="29"/>
    </location>
</feature>
<gene>
    <name evidence="3" type="ORF">AMORRO_LOCUS8192</name>
</gene>
<accession>A0A9N9GLH3</accession>